<comment type="similarity">
    <text evidence="1 2">Belongs to the small heat shock protein (HSP20) family.</text>
</comment>
<dbReference type="InterPro" id="IPR031107">
    <property type="entry name" value="Small_HSP"/>
</dbReference>
<dbReference type="RefSeq" id="WP_085771716.1">
    <property type="nucleotide sequence ID" value="NZ_AP027149.1"/>
</dbReference>
<sequence length="164" mass="17710">MKVPSLWSGQDLTPDPFKSLRREMEDMVRNFGHNLPALSVGAGAPAINVAETDGALEVTAELPGVEEKDIKVSVEGNRLVISGEKKHEEKRDEKDWHVEERSFGSFYRSMSLPFSPADDAISAHLDKGVLHVSVKKPGEAVKNVKTVQIKTGAPPQAGSAPQAG</sequence>
<dbReference type="Proteomes" id="UP000193978">
    <property type="component" value="Chromosome"/>
</dbReference>
<dbReference type="AlphaFoldDB" id="A0A1W6MVG5"/>
<dbReference type="InterPro" id="IPR008978">
    <property type="entry name" value="HSP20-like_chaperone"/>
</dbReference>
<name>A0A1W6MVG5_9HYPH</name>
<evidence type="ECO:0000313" key="4">
    <source>
        <dbReference type="EMBL" id="ARN81598.1"/>
    </source>
</evidence>
<gene>
    <name evidence="4" type="ORF">B1812_11545</name>
</gene>
<dbReference type="Pfam" id="PF00011">
    <property type="entry name" value="HSP20"/>
    <property type="match status" value="1"/>
</dbReference>
<dbReference type="CDD" id="cd06464">
    <property type="entry name" value="ACD_sHsps-like"/>
    <property type="match status" value="1"/>
</dbReference>
<proteinExistence type="inferred from homology"/>
<dbReference type="OrthoDB" id="9808910at2"/>
<dbReference type="EMBL" id="CP019948">
    <property type="protein sequence ID" value="ARN81598.1"/>
    <property type="molecule type" value="Genomic_DNA"/>
</dbReference>
<dbReference type="InterPro" id="IPR002068">
    <property type="entry name" value="A-crystallin/Hsp20_dom"/>
</dbReference>
<keyword evidence="5" id="KW-1185">Reference proteome</keyword>
<accession>A0A1W6MVG5</accession>
<protein>
    <recommendedName>
        <fullName evidence="3">SHSP domain-containing protein</fullName>
    </recommendedName>
</protein>
<dbReference type="PROSITE" id="PS01031">
    <property type="entry name" value="SHSP"/>
    <property type="match status" value="1"/>
</dbReference>
<organism evidence="4 5">
    <name type="scientific">Methylocystis bryophila</name>
    <dbReference type="NCBI Taxonomy" id="655015"/>
    <lineage>
        <taxon>Bacteria</taxon>
        <taxon>Pseudomonadati</taxon>
        <taxon>Pseudomonadota</taxon>
        <taxon>Alphaproteobacteria</taxon>
        <taxon>Hyphomicrobiales</taxon>
        <taxon>Methylocystaceae</taxon>
        <taxon>Methylocystis</taxon>
    </lineage>
</organism>
<dbReference type="PANTHER" id="PTHR11527">
    <property type="entry name" value="HEAT-SHOCK PROTEIN 20 FAMILY MEMBER"/>
    <property type="match status" value="1"/>
</dbReference>
<reference evidence="4 5" key="1">
    <citation type="submission" date="2017-02" db="EMBL/GenBank/DDBJ databases">
        <authorList>
            <person name="Peterson S.W."/>
        </authorList>
    </citation>
    <scope>NUCLEOTIDE SEQUENCE [LARGE SCALE GENOMIC DNA]</scope>
    <source>
        <strain evidence="4 5">S285</strain>
    </source>
</reference>
<evidence type="ECO:0000259" key="3">
    <source>
        <dbReference type="PROSITE" id="PS01031"/>
    </source>
</evidence>
<dbReference type="Gene3D" id="2.60.40.790">
    <property type="match status" value="1"/>
</dbReference>
<evidence type="ECO:0000256" key="2">
    <source>
        <dbReference type="RuleBase" id="RU003616"/>
    </source>
</evidence>
<evidence type="ECO:0000313" key="5">
    <source>
        <dbReference type="Proteomes" id="UP000193978"/>
    </source>
</evidence>
<dbReference type="STRING" id="655015.B1812_11545"/>
<feature type="domain" description="SHSP" evidence="3">
    <location>
        <begin position="38"/>
        <end position="152"/>
    </location>
</feature>
<dbReference type="SUPFAM" id="SSF49764">
    <property type="entry name" value="HSP20-like chaperones"/>
    <property type="match status" value="1"/>
</dbReference>
<evidence type="ECO:0000256" key="1">
    <source>
        <dbReference type="PROSITE-ProRule" id="PRU00285"/>
    </source>
</evidence>
<dbReference type="KEGG" id="mbry:B1812_11545"/>